<sequence length="4736" mass="518000">MMVSGTTHKHVIHAGYAFAGSGDWILQDGVYSTSDIEATLHDAEVEQVLRRQKFHTLHVHCSAEGSWAQPPVGVSLNPPDIADSLAGSAHLLGCLDAVLTSPPLTSLLPSSNVVGNIRFRRPTMYVFPGGQGDCALFGVTGFTLLVDGGFARKPCFWEFVRHLDRLDSLLVTRFNQFNSCGLTALAQRKALERVYPQVGHVFCNAVRSPSDEELQKDRDQLVVSVVAQGLEFLQGVREMGLSPQTCQRDARPLTLYHKVGHGTLEMFVLSPGRSTEEDTSVCVLLVWRPAKVTEPVTRILLPGSAPQSVIFDGLSKLGHLALLGNRTVTAETRLASKRSKVQDKPLRATSVPPRPSVAKRATAKRESPSPSPTPPLPEKVKATAKAQTNRSVESISRRRDEAKKPTSKSAKKDAKKPGADKTSPKDEKVPEKTATRVPEKKAEMTPDKEKMVEQLGENETDHIEDKDLSKLIGDKPLKKIPAEIEKIDTRGHEEIVAKVEEKVTAKREVKKAPAARPQAKSKGAKDVTNKMAVEGKTVPRKTTEPVKAKPRPVVAPPTRPLVRDSRSKSPSSSASSSPKRAPPKPAAERPVRSVRGGARTAKPTPTEPAQVAEDEKPAAIEKPTAQVKPDKRVEVLAHSGDESSGSKEAVEEKAATEATKEDRPFLEPLSSDESKKGADKQKRSLDEIPIKAVVLGISHAAAEAEDTEAVQSPVPEKQVVDADVLPEVVETKEVMEPVDHALSPEHTISASSEGVPSLVDEVIDISLKADSSVTRQMAETDLSRVRGLSSGQRTPDSLDTPREAGDGPAPSSRDEILDAMEKHKLVSREQVLDIKRRDSVDSIDGHIAAEEEERPTEKGDSGEIGKAKDVDVLGEDIGGKEPRTQYPSGDDQKPLDTKQLDLQSESTAKQVAVAETEDTDRTVEKEIKEREDIPTRHMEKDIVGIEDDRTEQGVDLGDEVKPVEADQMQDDRKQVSEPTAYELKPTESRPDDLHEKVQVELPTSDEARVAEDTVAEEQYRVKETDQESHELPIPCDVQEREAELTQKNLEEKPVDFSDKLPKTIAGKFEEYVVSEVPITSRKEDTESVPAEEAQEGLQAVPAEQTQVPHEQVAIGDGEAKPAERLLRDEEKKPEPGISPKQEVTDGPSLPEPLTAGEERQRSHDISASKGDDIETEMSPRYDMKQAEIDRDDLHQVAEPAADDLKPTESRQDELHKEVEADLPTAAAKVTDGTVCEEQYRAEEKDQESQKLLIPSGVEETTEELTKDNLEIEDKLPDTVHDKFTDDLRSEMPVQTDRDETGEAVTVEHTEVPEEHLATGEGELKPAESPLRDHELEQKDLEGRALLEPLIASEEKQRDHDVPTSQDDQIEREGDKAKPVDIDQGDLQQVVESTDHKIKPTESREGKPREKAEAELPSVKEEVTAGTVRAQPHRDEEKDQESQKVQVATGAEEKASESIEENTDFEDKTIETTIEDKIAETKEDAKSKVSVTTEKEDTGAITAKQTEFPKEHTFIGEQELRPAAGPLSDHKTKPEPSISPEQKETEEYALSEPIGTSDEKQGVQDVSSGKADHTDQEICLGYDGVKPSDIEKDYTKQAAETAEIELTPTEPTQGELQEKAGVELPISGNEKVAEMPVCAKPYQDEEKSQEHQGRAIPCDAEETGVPIHGDLEQKPILLEDKTPETDPSRLKEDARLEVVIAAGKEDTGVVVTAQQTQVTEEPTVGVDEKSKPAERQLSDYEKEPKPPISIEPISISEDQQKVQDGAHPLEEKHEPSGVQMGEVDSMKSEEPSVTQEQKDESEVTDLGTCTTEQQPEKKLHEDIPIPHDKLSREIEDQPDHAGGIQEAEAGVLRDERRSDTSDLSKQEGADKAAEQPQDRLPTDNEKYAAPEAEHKKPERRLSIEPEFSAEQEVPVTSSKDSCQLEEVVPQPDHVAISLKEQEQTAESRLEVAKTQLSPEPEAPSAQMDVKVASVTETSILEKTAPELQSESPVPREADEQLDIKKGVMEEKQVVQPVLPPTEQDVYLVATSRPPSEEHKDAEFSEAKKPEGKVEKPDSRHLEDNAAQRSGAEDVEKIPKETDPTQDATLEPRITTKDGNKTPSETEFMAHSENLPVEEPEQKERKMSTEDVVDYKDIRKDDEVACEGPGAEPVGTGLLQDIHDVEKAITDEAGDRAQSHEEAVKLQMPQPESRKLDHSETAVTAGTVLVPGHEEPGQHILQRPEQVEAPQQVKSLADASLPEDLLEKAVEKLEPSRRDSFGSIPLKEDVAEVTDFNVDQPVGDVDNRENQRAPEPSSLLLQQSLSRTEFNDALGETLKATPVEAFQERDSGAISEFERHQEPSGLHKEHDECTSDLTAKQEQGAAKVHLGEFIEPVPEDAPDSVSKSKQAEPHEPGAYDKGIPQPDQGDRDSKTFLGAAAHDGADAGDDSVPQLGEDSMEQAMQDTETLKSRTQPDSLEPMPQKQEDMKTLHSVAPSETRDERREIPGELPDETSKCATKDDASPSSVDLTKQVIEETGTEPRKPQELEHLPDEHEESSLQDEIKEASPSEQAGQAQVGDDASAGHKEPFSEVESTPHLQKIDERELELRKAPLLVEDESSDAQVTVKHSADVPEPCHKGYELPEDLDITPADQKTVAPTLAEGLAEKSAPGFFSELQKTQETAEKKKLDQEMEEMDKPFGLPETSLHEPSVETLPDVQDARKIPDDLCQPGDHPVRDIHEVKPEEFIDAPVTDTVGDVQKISSDDVADKETLQDHKLETHDKAYPEAVPQTPTHDYPDVRRAIGEPDETPRGNAEKHGEKVTRADEPTLKGADLGSQDDSVKEETSEHSPDAHVMPTPEFKSVESVLPKQSTEELHQHEQVQSGESSATLTTRYTQEASEYQPGINELPADDKNGRSTIDDVPHAKPDERLQELDKTLVKEDEKAPPMAFQEPEDTAAEVAMPDKETPDYKELKPQEDQGRSSQTDIQDVTEGSIPAHKEPEDLKLDKHEATVHLLAEAAKSHDHPELNVELQKEPQVTHELETPALADDTCSPQIEKFPISTPDFQKKDPDVQQIKHLSKESSDEMEGIVTSPGEDTEDKTHDVELKDVIEMAEQTVEVQEIDNDAPGAEDLELEGIVSSPRQSVTGEAQRLSTESEDEDQYGNVSITELESEGKPTELSSEPEQGPLAYGAKDAELDQKQRDKIAGADKIGTAFTDKEAVTKTDERRASVPKADEKPDQSIESCKEQPDIKKDRRDDVQASKEDHKIPDSQGLQEQALYSRPHLEKVDVTSEPMPAALEEEEIEGNETCECECEEEDEKSETGDDPGKSSDTKTEAFSHVSSGNEETLTGHTAKDLKDFTAEDSERPADQDEHTEEKIQPETGDEKCLPEIDSLEEAKTTVVNLKDEPAEAATAIEEEHEFHVELDKVVQPKSTIDSITERDASSAPSARKPHEKEVLISSPNHMDLQPEHGAAGPPGYPESSEPEPLPRSEKIHPLIGTDPAKALSQPLTELSGQDGDEYTAPAAAVEENTSVLSGKQEVVSKNEQDKLAGDASTEEAKEKSLTTQLPRGDNIEDKCSEISDLPESVPHEDLSLPGFHAELGDILDAADERGKIISSGTTISLKEDLANVPEQGPQKLDSEFWDDAKTSKAREESEPVIPPSHRKPELGTAQGEDAASHERITHGEGVSATDEDATCHPTGRDFDGLGFGDYGEPEHTTLVPEVDGTIAEDLIAAKAASIPDQAGAAISTEDTTVADICICEDQGDAAVPHLTHPVEGAVPDETKEVTGASEPEGDVLSTFVEGVKTQVKHDQTSDRGLLEPIEGPAVSFCGSDENVAHDATREATQLVTGSQDSIRPSELTSSKSSPDRSEPRSADIKSEDQKHEDGSEDTTCEVISPQDKTDDSKPLSSDAASAHKDGITDSHIEVEPKSVLSSDEGVHTDVVPKGELKPPERLQGLLPPLPDDDKHEPSQVPEALKSSARLPQLHEQEDQLSPQAHEEETTDFLPSAQHTAAIFGLTGVDDRRPSQGTEAVSVKSQLAELDTTTSETSGDIPADRKEKDVMADDVDERSGLEEVTMTTPSKMAPELPHVACDDHAHADAVLVGKRGDSPEVVKAFSDMKDERRDSQDGFHEKEPQETITELSTDTKSTKFSTNAPSIPSTDVSDASPLSSMHYEGASPTSDHESRDNEASKQTDSPFMPGGLPGSHVPEKEQTASPDFMKPDESPSKSIIHAEPIPGAESEIKSTKEQEEIQTGGKFSPVEGIRESLKPQAFTHAGQADDQSLSATEAVVPQAKSPNSVASAKHPEPLYDPLEGHEARSPGQIDRDDKNKKADHLESEKESVGELRTATAQSESPQAQPSFHDSTDAVSELLEKSEFKFVLSSAADSDKTSSGDLVEPPRDEEESTGEDVHVSVEAPQEFASSGYKPKYLSETIESITEDTSLKSEISVDTQKTSVSEEPPRGVLQKDGDKSSLSEISDEKICTDAIVPDSGVTTGHDFASPTEVLKRGSLGGTLDVFSKELDKTMVLQSPSQDEEGKFILESLKAQLLYDEDPEVSAVVPMEDIPPADSSKKVTDKHTTHVTHADELQSHYVPKKDDLTDILEQITQSETGDVKDGLGTTQMPRDLEGVLPSAEEKSVPAPKALGSQGLDGLSSSEEKPLEGKSYGVVYNLPTKAKIRFHPFQVCLMMQRVVPCKNCHPTKYVPTMTTPRRPASSWKDLTQQAKTLPKVHSQVNPAVTFQQQVTKNKMD</sequence>
<feature type="region of interest" description="Disordered" evidence="1">
    <location>
        <begin position="773"/>
        <end position="1032"/>
    </location>
</feature>
<feature type="compositionally biased region" description="Basic and acidic residues" evidence="1">
    <location>
        <begin position="3174"/>
        <end position="3188"/>
    </location>
</feature>
<feature type="compositionally biased region" description="Basic and acidic residues" evidence="1">
    <location>
        <begin position="1368"/>
        <end position="1380"/>
    </location>
</feature>
<dbReference type="GO" id="GO:0005875">
    <property type="term" value="C:microtubule associated complex"/>
    <property type="evidence" value="ECO:0007669"/>
    <property type="project" value="TreeGrafter"/>
</dbReference>
<dbReference type="GO" id="GO:0030425">
    <property type="term" value="C:dendrite"/>
    <property type="evidence" value="ECO:0007669"/>
    <property type="project" value="TreeGrafter"/>
</dbReference>
<feature type="compositionally biased region" description="Basic and acidic residues" evidence="1">
    <location>
        <begin position="2477"/>
        <end position="2502"/>
    </location>
</feature>
<feature type="compositionally biased region" description="Basic and acidic residues" evidence="1">
    <location>
        <begin position="2742"/>
        <end position="2764"/>
    </location>
</feature>
<feature type="compositionally biased region" description="Basic and acidic residues" evidence="1">
    <location>
        <begin position="1156"/>
        <end position="1195"/>
    </location>
</feature>
<feature type="compositionally biased region" description="Basic and acidic residues" evidence="1">
    <location>
        <begin position="1783"/>
        <end position="1800"/>
    </location>
</feature>
<evidence type="ECO:0000256" key="1">
    <source>
        <dbReference type="SAM" id="MobiDB-lite"/>
    </source>
</evidence>
<feature type="compositionally biased region" description="Basic and acidic residues" evidence="1">
    <location>
        <begin position="4090"/>
        <end position="4121"/>
    </location>
</feature>
<dbReference type="Proteomes" id="UP000821853">
    <property type="component" value="Unassembled WGS sequence"/>
</dbReference>
<feature type="compositionally biased region" description="Basic and acidic residues" evidence="1">
    <location>
        <begin position="3921"/>
        <end position="3937"/>
    </location>
</feature>
<feature type="compositionally biased region" description="Basic and acidic residues" evidence="1">
    <location>
        <begin position="3197"/>
        <end position="3250"/>
    </location>
</feature>
<feature type="region of interest" description="Disordered" evidence="1">
    <location>
        <begin position="2598"/>
        <end position="2628"/>
    </location>
</feature>
<feature type="compositionally biased region" description="Basic and acidic residues" evidence="1">
    <location>
        <begin position="2324"/>
        <end position="2351"/>
    </location>
</feature>
<feature type="compositionally biased region" description="Low complexity" evidence="1">
    <location>
        <begin position="1707"/>
        <end position="1724"/>
    </location>
</feature>
<feature type="compositionally biased region" description="Acidic residues" evidence="1">
    <location>
        <begin position="3101"/>
        <end position="3115"/>
    </location>
</feature>
<feature type="compositionally biased region" description="Basic and acidic residues" evidence="1">
    <location>
        <begin position="1938"/>
        <end position="1950"/>
    </location>
</feature>
<feature type="compositionally biased region" description="Basic and acidic residues" evidence="1">
    <location>
        <begin position="3850"/>
        <end position="3870"/>
    </location>
</feature>
<feature type="compositionally biased region" description="Basic and acidic residues" evidence="1">
    <location>
        <begin position="2519"/>
        <end position="2532"/>
    </location>
</feature>
<feature type="compositionally biased region" description="Basic and acidic residues" evidence="1">
    <location>
        <begin position="3334"/>
        <end position="3371"/>
    </location>
</feature>
<feature type="compositionally biased region" description="Acidic residues" evidence="1">
    <location>
        <begin position="3280"/>
        <end position="3301"/>
    </location>
</feature>
<feature type="compositionally biased region" description="Basic and acidic residues" evidence="1">
    <location>
        <begin position="890"/>
        <end position="899"/>
    </location>
</feature>
<feature type="compositionally biased region" description="Polar residues" evidence="1">
    <location>
        <begin position="1973"/>
        <end position="1990"/>
    </location>
</feature>
<dbReference type="Pfam" id="PF25281">
    <property type="entry name" value="MBL_MAP1B"/>
    <property type="match status" value="2"/>
</dbReference>
<feature type="compositionally biased region" description="Basic and acidic residues" evidence="1">
    <location>
        <begin position="628"/>
        <end position="665"/>
    </location>
</feature>
<feature type="compositionally biased region" description="Basic and acidic residues" evidence="1">
    <location>
        <begin position="812"/>
        <end position="883"/>
    </location>
</feature>
<dbReference type="EMBL" id="JABSTR010000008">
    <property type="protein sequence ID" value="KAH9378133.1"/>
    <property type="molecule type" value="Genomic_DNA"/>
</dbReference>
<dbReference type="InterPro" id="IPR026074">
    <property type="entry name" value="MAP1"/>
</dbReference>
<feature type="compositionally biased region" description="Basic and acidic residues" evidence="1">
    <location>
        <begin position="2033"/>
        <end position="2081"/>
    </location>
</feature>
<name>A0A9J6GRQ1_HAELO</name>
<gene>
    <name evidence="4" type="ORF">HPB48_004267</name>
</gene>
<dbReference type="GO" id="GO:0045202">
    <property type="term" value="C:synapse"/>
    <property type="evidence" value="ECO:0007669"/>
    <property type="project" value="TreeGrafter"/>
</dbReference>
<feature type="compositionally biased region" description="Basic and acidic residues" evidence="1">
    <location>
        <begin position="1813"/>
        <end position="1838"/>
    </location>
</feature>
<feature type="domain" description="Microtubule-associated protein 1A/B/S-like MBL-like" evidence="3">
    <location>
        <begin position="105"/>
        <end position="277"/>
    </location>
</feature>
<feature type="compositionally biased region" description="Basic and acidic residues" evidence="1">
    <location>
        <begin position="1481"/>
        <end position="1497"/>
    </location>
</feature>
<feature type="region of interest" description="Disordered" evidence="1">
    <location>
        <begin position="3609"/>
        <end position="3680"/>
    </location>
</feature>
<dbReference type="InterPro" id="IPR057480">
    <property type="entry name" value="MAP1A/B/S-like_MBL"/>
</dbReference>
<feature type="region of interest" description="Disordered" evidence="1">
    <location>
        <begin position="2646"/>
        <end position="2674"/>
    </location>
</feature>
<dbReference type="GO" id="GO:0003779">
    <property type="term" value="F:actin binding"/>
    <property type="evidence" value="ECO:0007669"/>
    <property type="project" value="TreeGrafter"/>
</dbReference>
<evidence type="ECO:0000313" key="5">
    <source>
        <dbReference type="Proteomes" id="UP000821853"/>
    </source>
</evidence>
<feature type="compositionally biased region" description="Basic and acidic residues" evidence="1">
    <location>
        <begin position="1005"/>
        <end position="1030"/>
    </location>
</feature>
<dbReference type="GO" id="GO:0005874">
    <property type="term" value="C:microtubule"/>
    <property type="evidence" value="ECO:0007669"/>
    <property type="project" value="InterPro"/>
</dbReference>
<feature type="compositionally biased region" description="Polar residues" evidence="1">
    <location>
        <begin position="900"/>
        <end position="909"/>
    </location>
</feature>
<feature type="compositionally biased region" description="Basic and acidic residues" evidence="1">
    <location>
        <begin position="395"/>
        <end position="452"/>
    </location>
</feature>
<feature type="compositionally biased region" description="Basic and acidic residues" evidence="1">
    <location>
        <begin position="2252"/>
        <end position="2268"/>
    </location>
</feature>
<feature type="compositionally biased region" description="Basic and acidic residues" evidence="1">
    <location>
        <begin position="919"/>
        <end position="975"/>
    </location>
</feature>
<feature type="compositionally biased region" description="Basic and acidic residues" evidence="1">
    <location>
        <begin position="2171"/>
        <end position="2182"/>
    </location>
</feature>
<feature type="region of interest" description="Disordered" evidence="1">
    <location>
        <begin position="2210"/>
        <end position="2239"/>
    </location>
</feature>
<feature type="compositionally biased region" description="Basic and acidic residues" evidence="1">
    <location>
        <begin position="3621"/>
        <end position="3638"/>
    </location>
</feature>
<dbReference type="VEuPathDB" id="VectorBase:HLOH_060690"/>
<feature type="compositionally biased region" description="Basic and acidic residues" evidence="1">
    <location>
        <begin position="984"/>
        <end position="998"/>
    </location>
</feature>
<dbReference type="OrthoDB" id="5371837at2759"/>
<feature type="compositionally biased region" description="Basic and acidic residues" evidence="1">
    <location>
        <begin position="1392"/>
        <end position="1422"/>
    </location>
</feature>
<feature type="compositionally biased region" description="Basic and acidic residues" evidence="1">
    <location>
        <begin position="672"/>
        <end position="685"/>
    </location>
</feature>
<dbReference type="GO" id="GO:0016358">
    <property type="term" value="P:dendrite development"/>
    <property type="evidence" value="ECO:0007669"/>
    <property type="project" value="TreeGrafter"/>
</dbReference>
<organism evidence="4 5">
    <name type="scientific">Haemaphysalis longicornis</name>
    <name type="common">Bush tick</name>
    <dbReference type="NCBI Taxonomy" id="44386"/>
    <lineage>
        <taxon>Eukaryota</taxon>
        <taxon>Metazoa</taxon>
        <taxon>Ecdysozoa</taxon>
        <taxon>Arthropoda</taxon>
        <taxon>Chelicerata</taxon>
        <taxon>Arachnida</taxon>
        <taxon>Acari</taxon>
        <taxon>Parasitiformes</taxon>
        <taxon>Ixodida</taxon>
        <taxon>Ixodoidea</taxon>
        <taxon>Ixodidae</taxon>
        <taxon>Haemaphysalinae</taxon>
        <taxon>Haemaphysalis</taxon>
    </lineage>
</organism>
<feature type="compositionally biased region" description="Polar residues" evidence="1">
    <location>
        <begin position="2440"/>
        <end position="2455"/>
    </location>
</feature>
<dbReference type="PANTHER" id="PTHR13843">
    <property type="entry name" value="MICROTUBULE-ASSOCIATED PROTEIN"/>
    <property type="match status" value="1"/>
</dbReference>
<dbReference type="OMA" id="RCAPLQC"/>
<dbReference type="InterPro" id="IPR056617">
    <property type="entry name" value="MAP1B/S_N"/>
</dbReference>
<dbReference type="GO" id="GO:0008017">
    <property type="term" value="F:microtubule binding"/>
    <property type="evidence" value="ECO:0007669"/>
    <property type="project" value="InterPro"/>
</dbReference>
<feature type="compositionally biased region" description="Basic and acidic residues" evidence="1">
    <location>
        <begin position="3302"/>
        <end position="3318"/>
    </location>
</feature>
<feature type="compositionally biased region" description="Low complexity" evidence="1">
    <location>
        <begin position="4631"/>
        <end position="4641"/>
    </location>
</feature>
<proteinExistence type="predicted"/>
<dbReference type="GO" id="GO:0005829">
    <property type="term" value="C:cytosol"/>
    <property type="evidence" value="ECO:0007669"/>
    <property type="project" value="TreeGrafter"/>
</dbReference>
<feature type="region of interest" description="Disordered" evidence="1">
    <location>
        <begin position="1936"/>
        <end position="2136"/>
    </location>
</feature>
<feature type="region of interest" description="Disordered" evidence="1">
    <location>
        <begin position="2171"/>
        <end position="2198"/>
    </location>
</feature>
<comment type="caution">
    <text evidence="4">The sequence shown here is derived from an EMBL/GenBank/DDBJ whole genome shotgun (WGS) entry which is preliminary data.</text>
</comment>
<feature type="region of interest" description="Disordered" evidence="1">
    <location>
        <begin position="1481"/>
        <end position="1574"/>
    </location>
</feature>
<feature type="compositionally biased region" description="Polar residues" evidence="1">
    <location>
        <begin position="385"/>
        <end position="394"/>
    </location>
</feature>
<feature type="compositionally biased region" description="Basic and acidic residues" evidence="1">
    <location>
        <begin position="1117"/>
        <end position="1134"/>
    </location>
</feature>
<feature type="compositionally biased region" description="Basic and acidic residues" evidence="1">
    <location>
        <begin position="2118"/>
        <end position="2136"/>
    </location>
</feature>
<feature type="compositionally biased region" description="Basic and acidic residues" evidence="1">
    <location>
        <begin position="2890"/>
        <end position="2925"/>
    </location>
</feature>
<accession>A0A9J6GRQ1</accession>
<feature type="compositionally biased region" description="Basic and acidic residues" evidence="1">
    <location>
        <begin position="2387"/>
        <end position="2396"/>
    </location>
</feature>
<feature type="region of interest" description="Disordered" evidence="1">
    <location>
        <begin position="2252"/>
        <end position="2302"/>
    </location>
</feature>
<feature type="region of interest" description="Disordered" evidence="1">
    <location>
        <begin position="4368"/>
        <end position="4409"/>
    </location>
</feature>
<feature type="compositionally biased region" description="Polar residues" evidence="1">
    <location>
        <begin position="4334"/>
        <end position="4348"/>
    </location>
</feature>
<dbReference type="GO" id="GO:0031114">
    <property type="term" value="P:regulation of microtubule depolymerization"/>
    <property type="evidence" value="ECO:0007669"/>
    <property type="project" value="TreeGrafter"/>
</dbReference>
<feature type="compositionally biased region" description="Basic and acidic residues" evidence="1">
    <location>
        <begin position="4038"/>
        <end position="4057"/>
    </location>
</feature>
<feature type="region of interest" description="Disordered" evidence="1">
    <location>
        <begin position="4088"/>
        <end position="4355"/>
    </location>
</feature>
<feature type="compositionally biased region" description="Basic and acidic residues" evidence="1">
    <location>
        <begin position="1202"/>
        <end position="1219"/>
    </location>
</feature>
<feature type="region of interest" description="Disordered" evidence="1">
    <location>
        <begin position="1076"/>
        <end position="1467"/>
    </location>
</feature>
<feature type="compositionally biased region" description="Low complexity" evidence="1">
    <location>
        <begin position="1747"/>
        <end position="1756"/>
    </location>
</feature>
<protein>
    <recommendedName>
        <fullName evidence="6">Microtubule-associated protein futsch</fullName>
    </recommendedName>
</protein>
<feature type="region of interest" description="Disordered" evidence="1">
    <location>
        <begin position="1659"/>
        <end position="1691"/>
    </location>
</feature>
<feature type="compositionally biased region" description="Basic and acidic residues" evidence="1">
    <location>
        <begin position="4166"/>
        <end position="4177"/>
    </location>
</feature>
<feature type="compositionally biased region" description="Basic and acidic residues" evidence="1">
    <location>
        <begin position="4445"/>
        <end position="4464"/>
    </location>
</feature>
<feature type="domain" description="Microtubule-associated protein 1A/B/S-like MBL-like" evidence="3">
    <location>
        <begin position="279"/>
        <end position="331"/>
    </location>
</feature>
<feature type="compositionally biased region" description="Basic and acidic residues" evidence="1">
    <location>
        <begin position="1352"/>
        <end position="1361"/>
    </location>
</feature>
<feature type="compositionally biased region" description="Polar residues" evidence="1">
    <location>
        <begin position="3321"/>
        <end position="3332"/>
    </location>
</feature>
<feature type="compositionally biased region" description="Basic and acidic residues" evidence="1">
    <location>
        <begin position="3401"/>
        <end position="3411"/>
    </location>
</feature>
<keyword evidence="5" id="KW-1185">Reference proteome</keyword>
<feature type="compositionally biased region" description="Basic and acidic residues" evidence="1">
    <location>
        <begin position="2661"/>
        <end position="2670"/>
    </location>
</feature>
<feature type="region of interest" description="Disordered" evidence="1">
    <location>
        <begin position="503"/>
        <end position="685"/>
    </location>
</feature>
<feature type="compositionally biased region" description="Basic and acidic residues" evidence="1">
    <location>
        <begin position="1668"/>
        <end position="1691"/>
    </location>
</feature>
<feature type="compositionally biased region" description="Basic and acidic residues" evidence="1">
    <location>
        <begin position="1263"/>
        <end position="1344"/>
    </location>
</feature>
<feature type="region of interest" description="Disordered" evidence="1">
    <location>
        <begin position="3830"/>
        <end position="4072"/>
    </location>
</feature>
<feature type="compositionally biased region" description="Basic and acidic residues" evidence="1">
    <location>
        <begin position="1431"/>
        <end position="1441"/>
    </location>
</feature>
<feature type="region of interest" description="Disordered" evidence="1">
    <location>
        <begin position="334"/>
        <end position="468"/>
    </location>
</feature>
<dbReference type="GO" id="GO:0000226">
    <property type="term" value="P:microtubule cytoskeleton organization"/>
    <property type="evidence" value="ECO:0007669"/>
    <property type="project" value="InterPro"/>
</dbReference>
<feature type="domain" description="Microtubule-associated protein 1B/S N-terminal" evidence="2">
    <location>
        <begin position="3"/>
        <end position="70"/>
    </location>
</feature>
<feature type="compositionally biased region" description="Basic and acidic residues" evidence="1">
    <location>
        <begin position="4289"/>
        <end position="4329"/>
    </location>
</feature>
<evidence type="ECO:0000259" key="3">
    <source>
        <dbReference type="Pfam" id="PF25281"/>
    </source>
</evidence>
<reference evidence="4 5" key="1">
    <citation type="journal article" date="2020" name="Cell">
        <title>Large-Scale Comparative Analyses of Tick Genomes Elucidate Their Genetic Diversity and Vector Capacities.</title>
        <authorList>
            <consortium name="Tick Genome and Microbiome Consortium (TIGMIC)"/>
            <person name="Jia N."/>
            <person name="Wang J."/>
            <person name="Shi W."/>
            <person name="Du L."/>
            <person name="Sun Y."/>
            <person name="Zhan W."/>
            <person name="Jiang J.F."/>
            <person name="Wang Q."/>
            <person name="Zhang B."/>
            <person name="Ji P."/>
            <person name="Bell-Sakyi L."/>
            <person name="Cui X.M."/>
            <person name="Yuan T.T."/>
            <person name="Jiang B.G."/>
            <person name="Yang W.F."/>
            <person name="Lam T.T."/>
            <person name="Chang Q.C."/>
            <person name="Ding S.J."/>
            <person name="Wang X.J."/>
            <person name="Zhu J.G."/>
            <person name="Ruan X.D."/>
            <person name="Zhao L."/>
            <person name="Wei J.T."/>
            <person name="Ye R.Z."/>
            <person name="Que T.C."/>
            <person name="Du C.H."/>
            <person name="Zhou Y.H."/>
            <person name="Cheng J.X."/>
            <person name="Dai P.F."/>
            <person name="Guo W.B."/>
            <person name="Han X.H."/>
            <person name="Huang E.J."/>
            <person name="Li L.F."/>
            <person name="Wei W."/>
            <person name="Gao Y.C."/>
            <person name="Liu J.Z."/>
            <person name="Shao H.Z."/>
            <person name="Wang X."/>
            <person name="Wang C.C."/>
            <person name="Yang T.C."/>
            <person name="Huo Q.B."/>
            <person name="Li W."/>
            <person name="Chen H.Y."/>
            <person name="Chen S.E."/>
            <person name="Zhou L.G."/>
            <person name="Ni X.B."/>
            <person name="Tian J.H."/>
            <person name="Sheng Y."/>
            <person name="Liu T."/>
            <person name="Pan Y.S."/>
            <person name="Xia L.Y."/>
            <person name="Li J."/>
            <person name="Zhao F."/>
            <person name="Cao W.C."/>
        </authorList>
    </citation>
    <scope>NUCLEOTIDE SEQUENCE [LARGE SCALE GENOMIC DNA]</scope>
    <source>
        <strain evidence="4">HaeL-2018</strain>
    </source>
</reference>
<feature type="region of interest" description="Disordered" evidence="1">
    <location>
        <begin position="4426"/>
        <end position="4464"/>
    </location>
</feature>
<feature type="region of interest" description="Disordered" evidence="1">
    <location>
        <begin position="1705"/>
        <end position="1921"/>
    </location>
</feature>
<feature type="compositionally biased region" description="Basic and acidic residues" evidence="1">
    <location>
        <begin position="1237"/>
        <end position="1248"/>
    </location>
</feature>
<feature type="compositionally biased region" description="Polar residues" evidence="1">
    <location>
        <begin position="2860"/>
        <end position="2879"/>
    </location>
</feature>
<feature type="region of interest" description="Disordered" evidence="1">
    <location>
        <begin position="4618"/>
        <end position="4646"/>
    </location>
</feature>
<dbReference type="GO" id="GO:0007409">
    <property type="term" value="P:axonogenesis"/>
    <property type="evidence" value="ECO:0007669"/>
    <property type="project" value="TreeGrafter"/>
</dbReference>
<feature type="compositionally biased region" description="Basic and acidic residues" evidence="1">
    <location>
        <begin position="1850"/>
        <end position="1902"/>
    </location>
</feature>
<feature type="compositionally biased region" description="Polar residues" evidence="1">
    <location>
        <begin position="3121"/>
        <end position="3134"/>
    </location>
</feature>
<feature type="region of interest" description="Disordered" evidence="1">
    <location>
        <begin position="2319"/>
        <end position="2584"/>
    </location>
</feature>
<feature type="compositionally biased region" description="Basic and acidic residues" evidence="1">
    <location>
        <begin position="1725"/>
        <end position="1744"/>
    </location>
</feature>
<feature type="compositionally biased region" description="Polar residues" evidence="1">
    <location>
        <begin position="4122"/>
        <end position="4155"/>
    </location>
</feature>
<dbReference type="Pfam" id="PF23415">
    <property type="entry name" value="MAPB1_N"/>
    <property type="match status" value="1"/>
</dbReference>
<feature type="compositionally biased region" description="Polar residues" evidence="1">
    <location>
        <begin position="4011"/>
        <end position="4034"/>
    </location>
</feature>
<feature type="compositionally biased region" description="Basic and acidic residues" evidence="1">
    <location>
        <begin position="4226"/>
        <end position="4235"/>
    </location>
</feature>
<feature type="compositionally biased region" description="Basic and acidic residues" evidence="1">
    <location>
        <begin position="459"/>
        <end position="468"/>
    </location>
</feature>
<dbReference type="PANTHER" id="PTHR13843:SF12">
    <property type="entry name" value="ATPASE F1_V1_A1 COMPLEX ALPHA_BETA SUBUNIT NUCLEOTIDE-BINDING DOMAIN-CONTAINING PROTEIN"/>
    <property type="match status" value="1"/>
</dbReference>
<feature type="compositionally biased region" description="Basic and acidic residues" evidence="1">
    <location>
        <begin position="2775"/>
        <end position="2808"/>
    </location>
</feature>
<feature type="compositionally biased region" description="Polar residues" evidence="1">
    <location>
        <begin position="3830"/>
        <end position="3849"/>
    </location>
</feature>
<feature type="compositionally biased region" description="Basic and acidic residues" evidence="1">
    <location>
        <begin position="2942"/>
        <end position="2960"/>
    </location>
</feature>
<evidence type="ECO:0000313" key="4">
    <source>
        <dbReference type="EMBL" id="KAH9378133.1"/>
    </source>
</evidence>
<feature type="compositionally biased region" description="Basic and acidic residues" evidence="1">
    <location>
        <begin position="1992"/>
        <end position="2011"/>
    </location>
</feature>
<evidence type="ECO:0008006" key="6">
    <source>
        <dbReference type="Google" id="ProtNLM"/>
    </source>
</evidence>
<feature type="compositionally biased region" description="Basic and acidic residues" evidence="1">
    <location>
        <begin position="2608"/>
        <end position="2621"/>
    </location>
</feature>
<feature type="compositionally biased region" description="Low complexity" evidence="1">
    <location>
        <begin position="568"/>
        <end position="579"/>
    </location>
</feature>
<feature type="compositionally biased region" description="Basic and acidic residues" evidence="1">
    <location>
        <begin position="2819"/>
        <end position="2831"/>
    </location>
</feature>
<feature type="region of interest" description="Disordered" evidence="1">
    <location>
        <begin position="3039"/>
        <end position="3082"/>
    </location>
</feature>
<feature type="compositionally biased region" description="Basic and acidic residues" evidence="1">
    <location>
        <begin position="2713"/>
        <end position="2725"/>
    </location>
</feature>
<feature type="compositionally biased region" description="Basic and acidic residues" evidence="1">
    <location>
        <begin position="1506"/>
        <end position="1519"/>
    </location>
</feature>
<feature type="compositionally biased region" description="Basic and acidic residues" evidence="1">
    <location>
        <begin position="3898"/>
        <end position="3913"/>
    </location>
</feature>
<feature type="compositionally biased region" description="Basic and acidic residues" evidence="1">
    <location>
        <begin position="3523"/>
        <end position="3545"/>
    </location>
</feature>
<feature type="compositionally biased region" description="Basic and acidic residues" evidence="1">
    <location>
        <begin position="4556"/>
        <end position="4579"/>
    </location>
</feature>
<feature type="region of interest" description="Disordered" evidence="1">
    <location>
        <begin position="3099"/>
        <end position="3556"/>
    </location>
</feature>
<dbReference type="GO" id="GO:0043025">
    <property type="term" value="C:neuronal cell body"/>
    <property type="evidence" value="ECO:0007669"/>
    <property type="project" value="TreeGrafter"/>
</dbReference>
<feature type="region of interest" description="Disordered" evidence="1">
    <location>
        <begin position="4551"/>
        <end position="4579"/>
    </location>
</feature>
<feature type="region of interest" description="Disordered" evidence="1">
    <location>
        <begin position="2702"/>
        <end position="2985"/>
    </location>
</feature>
<feature type="compositionally biased region" description="Polar residues" evidence="1">
    <location>
        <begin position="4426"/>
        <end position="4443"/>
    </location>
</feature>
<evidence type="ECO:0000259" key="2">
    <source>
        <dbReference type="Pfam" id="PF23415"/>
    </source>
</evidence>